<sequence>QHSSIQPATCCCSWFRTSIPVSSLLSAVVPGSGPAFQYPACYLLLFLVSGPAFQYPACYLLLFLVPVQHSSIQPATCCCSWFQASTPVFCLLTYCCSQLQSAFQSPVVSSVPDSWVLTTPGLLGTHTTPHSCVLCPHSRGPRVGAIGEVTLCTSGSKPIRYVTTSLCHLCLFMFRRERSASPYRHLVAKRRNCITNSLTL</sequence>
<gene>
    <name evidence="1" type="ORF">AB205_0091770</name>
</gene>
<accession>A0A2G9SHQ2</accession>
<dbReference type="Proteomes" id="UP000228934">
    <property type="component" value="Unassembled WGS sequence"/>
</dbReference>
<keyword evidence="2" id="KW-1185">Reference proteome</keyword>
<evidence type="ECO:0000313" key="1">
    <source>
        <dbReference type="EMBL" id="PIO39053.1"/>
    </source>
</evidence>
<dbReference type="AlphaFoldDB" id="A0A2G9SHQ2"/>
<feature type="non-terminal residue" evidence="1">
    <location>
        <position position="200"/>
    </location>
</feature>
<organism evidence="1 2">
    <name type="scientific">Aquarana catesbeiana</name>
    <name type="common">American bullfrog</name>
    <name type="synonym">Rana catesbeiana</name>
    <dbReference type="NCBI Taxonomy" id="8400"/>
    <lineage>
        <taxon>Eukaryota</taxon>
        <taxon>Metazoa</taxon>
        <taxon>Chordata</taxon>
        <taxon>Craniata</taxon>
        <taxon>Vertebrata</taxon>
        <taxon>Euteleostomi</taxon>
        <taxon>Amphibia</taxon>
        <taxon>Batrachia</taxon>
        <taxon>Anura</taxon>
        <taxon>Neobatrachia</taxon>
        <taxon>Ranoidea</taxon>
        <taxon>Ranidae</taxon>
        <taxon>Aquarana</taxon>
    </lineage>
</organism>
<protein>
    <submittedName>
        <fullName evidence="1">Uncharacterized protein</fullName>
    </submittedName>
</protein>
<reference evidence="2" key="1">
    <citation type="journal article" date="2017" name="Nat. Commun.">
        <title>The North American bullfrog draft genome provides insight into hormonal regulation of long noncoding RNA.</title>
        <authorList>
            <person name="Hammond S.A."/>
            <person name="Warren R.L."/>
            <person name="Vandervalk B.P."/>
            <person name="Kucuk E."/>
            <person name="Khan H."/>
            <person name="Gibb E.A."/>
            <person name="Pandoh P."/>
            <person name="Kirk H."/>
            <person name="Zhao Y."/>
            <person name="Jones M."/>
            <person name="Mungall A.J."/>
            <person name="Coope R."/>
            <person name="Pleasance S."/>
            <person name="Moore R.A."/>
            <person name="Holt R.A."/>
            <person name="Round J.M."/>
            <person name="Ohora S."/>
            <person name="Walle B.V."/>
            <person name="Veldhoen N."/>
            <person name="Helbing C.C."/>
            <person name="Birol I."/>
        </authorList>
    </citation>
    <scope>NUCLEOTIDE SEQUENCE [LARGE SCALE GENOMIC DNA]</scope>
</reference>
<proteinExistence type="predicted"/>
<evidence type="ECO:0000313" key="2">
    <source>
        <dbReference type="Proteomes" id="UP000228934"/>
    </source>
</evidence>
<name>A0A2G9SHQ2_AQUCT</name>
<feature type="non-terminal residue" evidence="1">
    <location>
        <position position="1"/>
    </location>
</feature>
<dbReference type="EMBL" id="KV923984">
    <property type="protein sequence ID" value="PIO39053.1"/>
    <property type="molecule type" value="Genomic_DNA"/>
</dbReference>